<sequence>MTTRLTRWGHSCVRFERGDDRLVIDPGAFSDVDGALQGVGAVLVTHEHPDHVDVPRLAARVAAGDLEVWGPQPVLDALLEAGAPADRLAAVRGGDDVRAGGFDVRVLGEWHAPIHADVPAVHNVGYRIGTVLHPGDAYVDAEGAEVDVLLTPVGAPWLRLGEVVDWVRSVRPARLVVIHDAPLSDVGRANARGLLTRLAGAGEPVELGVGEGIDV</sequence>
<protein>
    <submittedName>
        <fullName evidence="2">Zn-dependent hydrolase of beta-lactamase fold family</fullName>
    </submittedName>
</protein>
<dbReference type="KEGG" id="cfi:Celf_1939"/>
<dbReference type="HOGENOM" id="CLU_091682_0_0_11"/>
<organism evidence="2 3">
    <name type="scientific">Cellulomonas fimi (strain ATCC 484 / DSM 20113 / JCM 1341 / CCUG 24087 / LMG 16345 / NBRC 15513 / NCIMB 8980 / NCTC 7547 / NRS-133)</name>
    <dbReference type="NCBI Taxonomy" id="590998"/>
    <lineage>
        <taxon>Bacteria</taxon>
        <taxon>Bacillati</taxon>
        <taxon>Actinomycetota</taxon>
        <taxon>Actinomycetes</taxon>
        <taxon>Micrococcales</taxon>
        <taxon>Cellulomonadaceae</taxon>
        <taxon>Cellulomonas</taxon>
    </lineage>
</organism>
<dbReference type="InterPro" id="IPR001279">
    <property type="entry name" value="Metallo-B-lactamas"/>
</dbReference>
<dbReference type="AlphaFoldDB" id="F4GZM5"/>
<dbReference type="Pfam" id="PF13483">
    <property type="entry name" value="Lactamase_B_3"/>
    <property type="match status" value="1"/>
</dbReference>
<dbReference type="GO" id="GO:0016787">
    <property type="term" value="F:hydrolase activity"/>
    <property type="evidence" value="ECO:0007669"/>
    <property type="project" value="UniProtKB-KW"/>
</dbReference>
<keyword evidence="2" id="KW-0378">Hydrolase</keyword>
<dbReference type="PANTHER" id="PTHR43546">
    <property type="entry name" value="UPF0173 METAL-DEPENDENT HYDROLASE MJ1163-RELATED"/>
    <property type="match status" value="1"/>
</dbReference>
<dbReference type="PANTHER" id="PTHR43546:SF3">
    <property type="entry name" value="UPF0173 METAL-DEPENDENT HYDROLASE MJ1163"/>
    <property type="match status" value="1"/>
</dbReference>
<dbReference type="Gene3D" id="3.60.15.10">
    <property type="entry name" value="Ribonuclease Z/Hydroxyacylglutathione hydrolase-like"/>
    <property type="match status" value="1"/>
</dbReference>
<name>F4GZM5_CELFA</name>
<dbReference type="InterPro" id="IPR036866">
    <property type="entry name" value="RibonucZ/Hydroxyglut_hydro"/>
</dbReference>
<evidence type="ECO:0000313" key="2">
    <source>
        <dbReference type="EMBL" id="AEE46069.1"/>
    </source>
</evidence>
<dbReference type="InterPro" id="IPR050114">
    <property type="entry name" value="UPF0173_UPF0282_UlaG_hydrolase"/>
</dbReference>
<feature type="domain" description="Metallo-beta-lactamase" evidence="1">
    <location>
        <begin position="9"/>
        <end position="179"/>
    </location>
</feature>
<dbReference type="EMBL" id="CP002666">
    <property type="protein sequence ID" value="AEE46069.1"/>
    <property type="molecule type" value="Genomic_DNA"/>
</dbReference>
<reference evidence="2 3" key="1">
    <citation type="submission" date="2011-04" db="EMBL/GenBank/DDBJ databases">
        <title>Complete sequence of Cellulomonas fimi ATCC 484.</title>
        <authorList>
            <consortium name="US DOE Joint Genome Institute"/>
            <person name="Lucas S."/>
            <person name="Han J."/>
            <person name="Lapidus A."/>
            <person name="Cheng J.-F."/>
            <person name="Goodwin L."/>
            <person name="Pitluck S."/>
            <person name="Peters L."/>
            <person name="Chertkov O."/>
            <person name="Detter J.C."/>
            <person name="Han C."/>
            <person name="Tapia R."/>
            <person name="Land M."/>
            <person name="Hauser L."/>
            <person name="Kyrpides N."/>
            <person name="Ivanova N."/>
            <person name="Ovchinnikova G."/>
            <person name="Pagani I."/>
            <person name="Mead D."/>
            <person name="Brumm P."/>
            <person name="Woyke T."/>
        </authorList>
    </citation>
    <scope>NUCLEOTIDE SEQUENCE [LARGE SCALE GENOMIC DNA]</scope>
    <source>
        <strain evidence="3">ATCC 484 / DSM 20113 / JCM 1341 / NBRC 15513 / NCIMB 8980 / NCTC 7547</strain>
    </source>
</reference>
<dbReference type="Proteomes" id="UP000008460">
    <property type="component" value="Chromosome"/>
</dbReference>
<dbReference type="eggNOG" id="COG2220">
    <property type="taxonomic scope" value="Bacteria"/>
</dbReference>
<accession>F4GZM5</accession>
<dbReference type="SMART" id="SM00849">
    <property type="entry name" value="Lactamase_B"/>
    <property type="match status" value="1"/>
</dbReference>
<gene>
    <name evidence="2" type="ordered locus">Celf_1939</name>
</gene>
<keyword evidence="3" id="KW-1185">Reference proteome</keyword>
<dbReference type="STRING" id="590998.Celf_1939"/>
<dbReference type="RefSeq" id="WP_013771095.1">
    <property type="nucleotide sequence ID" value="NC_015514.1"/>
</dbReference>
<dbReference type="SUPFAM" id="SSF56281">
    <property type="entry name" value="Metallo-hydrolase/oxidoreductase"/>
    <property type="match status" value="1"/>
</dbReference>
<proteinExistence type="predicted"/>
<evidence type="ECO:0000313" key="3">
    <source>
        <dbReference type="Proteomes" id="UP000008460"/>
    </source>
</evidence>
<evidence type="ECO:0000259" key="1">
    <source>
        <dbReference type="SMART" id="SM00849"/>
    </source>
</evidence>